<feature type="transmembrane region" description="Helical" evidence="10">
    <location>
        <begin position="54"/>
        <end position="77"/>
    </location>
</feature>
<keyword evidence="4 10" id="KW-0812">Transmembrane</keyword>
<dbReference type="AlphaFoldDB" id="A0A6P3XJX5"/>
<evidence type="ECO:0000256" key="8">
    <source>
        <dbReference type="ARBA" id="ARBA00023170"/>
    </source>
</evidence>
<keyword evidence="8 10" id="KW-0675">Receptor</keyword>
<dbReference type="PANTHER" id="PTHR21137">
    <property type="entry name" value="ODORANT RECEPTOR"/>
    <property type="match status" value="1"/>
</dbReference>
<dbReference type="RefSeq" id="XP_014478547.1">
    <property type="nucleotide sequence ID" value="XM_014623061.1"/>
</dbReference>
<comment type="similarity">
    <text evidence="10">Belongs to the insect chemoreceptor superfamily. Heteromeric odorant receptor channel (TC 1.A.69) family.</text>
</comment>
<dbReference type="PANTHER" id="PTHR21137:SF35">
    <property type="entry name" value="ODORANT RECEPTOR 19A-RELATED"/>
    <property type="match status" value="1"/>
</dbReference>
<feature type="transmembrane region" description="Helical" evidence="10">
    <location>
        <begin position="105"/>
        <end position="134"/>
    </location>
</feature>
<evidence type="ECO:0000256" key="7">
    <source>
        <dbReference type="ARBA" id="ARBA00023136"/>
    </source>
</evidence>
<dbReference type="GO" id="GO:0007165">
    <property type="term" value="P:signal transduction"/>
    <property type="evidence" value="ECO:0007669"/>
    <property type="project" value="UniProtKB-KW"/>
</dbReference>
<sequence length="474" mass="55582">MKFLRQTSIQYIGEFTKHWLFERQVKHFLERIVMDWNIVDYGEMKILEKYANECHIVSLFIVRYIGFIIIEMLPIILDAVAPMNETRPRQIQYDLELFLDRQQYFFFYVTYECAMLMISYLALAPIFLLLIVLLRHICAIYKIASILIGSTVTKHTLEIPDDRKIREMCRRITRAIYMHRRAIQFIQSMLKLLDKWVLVATAIVILSLSCNLLLLLVAVTVITEVFEILIRLITVFGHFIILFIGNFIAQTVTNHSAEMFTASYNTAWYLSPLPVQKLLLFVMQYSLKDKVLTIGGIYPASLEGFTTLTQLTTNYDYLFVITVLSGIIPCVTCSIFNIYFHINPKKTKHVLEQIMMHWNTADYSDMKILEKYAKECRIVSLIIIVMIITAFFVNIIIEMLPIILDVVLPINESRPRKIQVDFDIFLDKNEYFFVIYECWLLIALSSMVFAVFLLMFMFMRHCCAIYKIASSLKQ</sequence>
<keyword evidence="2" id="KW-1003">Cell membrane</keyword>
<comment type="caution">
    <text evidence="10">Lacks conserved residue(s) required for the propagation of feature annotation.</text>
</comment>
<feature type="transmembrane region" description="Helical" evidence="10">
    <location>
        <begin position="228"/>
        <end position="249"/>
    </location>
</feature>
<evidence type="ECO:0000256" key="10">
    <source>
        <dbReference type="RuleBase" id="RU351113"/>
    </source>
</evidence>
<keyword evidence="3 10" id="KW-0716">Sensory transduction</keyword>
<dbReference type="Proteomes" id="UP000515204">
    <property type="component" value="Unplaced"/>
</dbReference>
<dbReference type="Pfam" id="PF02949">
    <property type="entry name" value="7tm_6"/>
    <property type="match status" value="1"/>
</dbReference>
<evidence type="ECO:0000256" key="9">
    <source>
        <dbReference type="ARBA" id="ARBA00023224"/>
    </source>
</evidence>
<dbReference type="InterPro" id="IPR004117">
    <property type="entry name" value="7tm6_olfct_rcpt"/>
</dbReference>
<keyword evidence="7 10" id="KW-0472">Membrane</keyword>
<feature type="transmembrane region" description="Helical" evidence="10">
    <location>
        <begin position="196"/>
        <end position="222"/>
    </location>
</feature>
<feature type="transmembrane region" description="Helical" evidence="10">
    <location>
        <begin position="291"/>
        <end position="311"/>
    </location>
</feature>
<dbReference type="GO" id="GO:0005549">
    <property type="term" value="F:odorant binding"/>
    <property type="evidence" value="ECO:0007669"/>
    <property type="project" value="InterPro"/>
</dbReference>
<keyword evidence="6 10" id="KW-1133">Transmembrane helix</keyword>
<evidence type="ECO:0000313" key="12">
    <source>
        <dbReference type="RefSeq" id="XP_014478547.1"/>
    </source>
</evidence>
<proteinExistence type="inferred from homology"/>
<organism evidence="11 12">
    <name type="scientific">Dinoponera quadriceps</name>
    <name type="common">South American ant</name>
    <dbReference type="NCBI Taxonomy" id="609295"/>
    <lineage>
        <taxon>Eukaryota</taxon>
        <taxon>Metazoa</taxon>
        <taxon>Ecdysozoa</taxon>
        <taxon>Arthropoda</taxon>
        <taxon>Hexapoda</taxon>
        <taxon>Insecta</taxon>
        <taxon>Pterygota</taxon>
        <taxon>Neoptera</taxon>
        <taxon>Endopterygota</taxon>
        <taxon>Hymenoptera</taxon>
        <taxon>Apocrita</taxon>
        <taxon>Aculeata</taxon>
        <taxon>Formicoidea</taxon>
        <taxon>Formicidae</taxon>
        <taxon>Ponerinae</taxon>
        <taxon>Ponerini</taxon>
        <taxon>Dinoponera</taxon>
    </lineage>
</organism>
<dbReference type="GO" id="GO:0004984">
    <property type="term" value="F:olfactory receptor activity"/>
    <property type="evidence" value="ECO:0007669"/>
    <property type="project" value="InterPro"/>
</dbReference>
<evidence type="ECO:0000256" key="2">
    <source>
        <dbReference type="ARBA" id="ARBA00022475"/>
    </source>
</evidence>
<dbReference type="GeneID" id="106746457"/>
<comment type="subcellular location">
    <subcellularLocation>
        <location evidence="1 10">Cell membrane</location>
        <topology evidence="1 10">Multi-pass membrane protein</topology>
    </subcellularLocation>
</comment>
<name>A0A6P3XJX5_DINQU</name>
<keyword evidence="9 10" id="KW-0807">Transducer</keyword>
<evidence type="ECO:0000256" key="4">
    <source>
        <dbReference type="ARBA" id="ARBA00022692"/>
    </source>
</evidence>
<feature type="transmembrane region" description="Helical" evidence="10">
    <location>
        <begin position="378"/>
        <end position="404"/>
    </location>
</feature>
<keyword evidence="11" id="KW-1185">Reference proteome</keyword>
<feature type="transmembrane region" description="Helical" evidence="10">
    <location>
        <begin position="317"/>
        <end position="340"/>
    </location>
</feature>
<dbReference type="OrthoDB" id="3542292at2759"/>
<protein>
    <recommendedName>
        <fullName evidence="10">Odorant receptor</fullName>
    </recommendedName>
</protein>
<evidence type="ECO:0000256" key="1">
    <source>
        <dbReference type="ARBA" id="ARBA00004651"/>
    </source>
</evidence>
<feature type="transmembrane region" description="Helical" evidence="10">
    <location>
        <begin position="431"/>
        <end position="458"/>
    </location>
</feature>
<evidence type="ECO:0000256" key="3">
    <source>
        <dbReference type="ARBA" id="ARBA00022606"/>
    </source>
</evidence>
<reference evidence="12" key="1">
    <citation type="submission" date="2025-08" db="UniProtKB">
        <authorList>
            <consortium name="RefSeq"/>
        </authorList>
    </citation>
    <scope>IDENTIFICATION</scope>
</reference>
<keyword evidence="5 10" id="KW-0552">Olfaction</keyword>
<gene>
    <name evidence="12" type="primary">LOC106746457</name>
</gene>
<dbReference type="KEGG" id="dqu:106746457"/>
<evidence type="ECO:0000256" key="6">
    <source>
        <dbReference type="ARBA" id="ARBA00022989"/>
    </source>
</evidence>
<evidence type="ECO:0000256" key="5">
    <source>
        <dbReference type="ARBA" id="ARBA00022725"/>
    </source>
</evidence>
<dbReference type="GO" id="GO:0005886">
    <property type="term" value="C:plasma membrane"/>
    <property type="evidence" value="ECO:0007669"/>
    <property type="project" value="UniProtKB-SubCell"/>
</dbReference>
<evidence type="ECO:0000313" key="11">
    <source>
        <dbReference type="Proteomes" id="UP000515204"/>
    </source>
</evidence>
<accession>A0A6P3XJX5</accession>